<feature type="transmembrane region" description="Helical" evidence="7">
    <location>
        <begin position="209"/>
        <end position="239"/>
    </location>
</feature>
<evidence type="ECO:0000313" key="9">
    <source>
        <dbReference type="Proteomes" id="UP000001953"/>
    </source>
</evidence>
<dbReference type="KEGG" id="nha:Nham_3912"/>
<dbReference type="OrthoDB" id="9781030at2"/>
<feature type="transmembrane region" description="Helical" evidence="7">
    <location>
        <begin position="165"/>
        <end position="188"/>
    </location>
</feature>
<keyword evidence="2" id="KW-1003">Cell membrane</keyword>
<dbReference type="EMBL" id="CP000319">
    <property type="protein sequence ID" value="ABE64601.1"/>
    <property type="molecule type" value="Genomic_DNA"/>
</dbReference>
<keyword evidence="9" id="KW-1185">Reference proteome</keyword>
<dbReference type="HOGENOM" id="CLU_045539_0_1_5"/>
<dbReference type="InterPro" id="IPR017039">
    <property type="entry name" value="Virul_fac_BrkB"/>
</dbReference>
<feature type="region of interest" description="Disordered" evidence="6">
    <location>
        <begin position="41"/>
        <end position="74"/>
    </location>
</feature>
<evidence type="ECO:0000256" key="3">
    <source>
        <dbReference type="ARBA" id="ARBA00022692"/>
    </source>
</evidence>
<dbReference type="NCBIfam" id="TIGR00765">
    <property type="entry name" value="yihY_not_rbn"/>
    <property type="match status" value="1"/>
</dbReference>
<evidence type="ECO:0000256" key="1">
    <source>
        <dbReference type="ARBA" id="ARBA00004651"/>
    </source>
</evidence>
<name>Q1QGP6_NITHX</name>
<accession>Q1QGP6</accession>
<dbReference type="PANTHER" id="PTHR30213:SF0">
    <property type="entry name" value="UPF0761 MEMBRANE PROTEIN YIHY"/>
    <property type="match status" value="1"/>
</dbReference>
<evidence type="ECO:0000313" key="8">
    <source>
        <dbReference type="EMBL" id="ABE64601.1"/>
    </source>
</evidence>
<evidence type="ECO:0000256" key="2">
    <source>
        <dbReference type="ARBA" id="ARBA00022475"/>
    </source>
</evidence>
<dbReference type="STRING" id="323097.Nham_3912"/>
<proteinExistence type="predicted"/>
<gene>
    <name evidence="8" type="ordered locus">Nham_3912</name>
</gene>
<feature type="transmembrane region" description="Helical" evidence="7">
    <location>
        <begin position="16"/>
        <end position="36"/>
    </location>
</feature>
<dbReference type="Proteomes" id="UP000001953">
    <property type="component" value="Chromosome"/>
</dbReference>
<feature type="transmembrane region" description="Helical" evidence="7">
    <location>
        <begin position="317"/>
        <end position="338"/>
    </location>
</feature>
<reference evidence="8 9" key="1">
    <citation type="submission" date="2006-03" db="EMBL/GenBank/DDBJ databases">
        <title>Complete sequence of chromosome of Nitrobacter hamburgensis X14.</title>
        <authorList>
            <consortium name="US DOE Joint Genome Institute"/>
            <person name="Copeland A."/>
            <person name="Lucas S."/>
            <person name="Lapidus A."/>
            <person name="Barry K."/>
            <person name="Detter J.C."/>
            <person name="Glavina del Rio T."/>
            <person name="Hammon N."/>
            <person name="Israni S."/>
            <person name="Dalin E."/>
            <person name="Tice H."/>
            <person name="Pitluck S."/>
            <person name="Chain P."/>
            <person name="Malfatti S."/>
            <person name="Shin M."/>
            <person name="Vergez L."/>
            <person name="Schmutz J."/>
            <person name="Larimer F."/>
            <person name="Land M."/>
            <person name="Hauser L."/>
            <person name="Kyrpides N."/>
            <person name="Ivanova N."/>
            <person name="Ward B."/>
            <person name="Arp D."/>
            <person name="Klotz M."/>
            <person name="Stein L."/>
            <person name="O'Mullan G."/>
            <person name="Starkenburg S."/>
            <person name="Sayavedra L."/>
            <person name="Poret-Peterson A.T."/>
            <person name="Gentry M.E."/>
            <person name="Bruce D."/>
            <person name="Richardson P."/>
        </authorList>
    </citation>
    <scope>NUCLEOTIDE SEQUENCE [LARGE SCALE GENOMIC DNA]</scope>
    <source>
        <strain evidence="9">DSM 10229 / NCIMB 13809 / X14</strain>
    </source>
</reference>
<keyword evidence="3 7" id="KW-0812">Transmembrane</keyword>
<feature type="transmembrane region" description="Helical" evidence="7">
    <location>
        <begin position="105"/>
        <end position="125"/>
    </location>
</feature>
<feature type="transmembrane region" description="Helical" evidence="7">
    <location>
        <begin position="282"/>
        <end position="305"/>
    </location>
</feature>
<feature type="transmembrane region" description="Helical" evidence="7">
    <location>
        <begin position="251"/>
        <end position="270"/>
    </location>
</feature>
<keyword evidence="5 7" id="KW-0472">Membrane</keyword>
<evidence type="ECO:0000256" key="6">
    <source>
        <dbReference type="SAM" id="MobiDB-lite"/>
    </source>
</evidence>
<evidence type="ECO:0000256" key="4">
    <source>
        <dbReference type="ARBA" id="ARBA00022989"/>
    </source>
</evidence>
<dbReference type="GO" id="GO:0005886">
    <property type="term" value="C:plasma membrane"/>
    <property type="evidence" value="ECO:0007669"/>
    <property type="project" value="UniProtKB-SubCell"/>
</dbReference>
<dbReference type="eggNOG" id="COG1295">
    <property type="taxonomic scope" value="Bacteria"/>
</dbReference>
<keyword evidence="4 7" id="KW-1133">Transmembrane helix</keyword>
<dbReference type="Pfam" id="PF03631">
    <property type="entry name" value="Virul_fac_BrkB"/>
    <property type="match status" value="1"/>
</dbReference>
<dbReference type="AlphaFoldDB" id="Q1QGP6"/>
<evidence type="ECO:0000256" key="7">
    <source>
        <dbReference type="SAM" id="Phobius"/>
    </source>
</evidence>
<organism evidence="8 9">
    <name type="scientific">Nitrobacter hamburgensis (strain DSM 10229 / NCIMB 13809 / X14)</name>
    <dbReference type="NCBI Taxonomy" id="323097"/>
    <lineage>
        <taxon>Bacteria</taxon>
        <taxon>Pseudomonadati</taxon>
        <taxon>Pseudomonadota</taxon>
        <taxon>Alphaproteobacteria</taxon>
        <taxon>Hyphomicrobiales</taxon>
        <taxon>Nitrobacteraceae</taxon>
        <taxon>Nitrobacter</taxon>
    </lineage>
</organism>
<evidence type="ECO:0000256" key="5">
    <source>
        <dbReference type="ARBA" id="ARBA00023136"/>
    </source>
</evidence>
<comment type="subcellular location">
    <subcellularLocation>
        <location evidence="1">Cell membrane</location>
        <topology evidence="1">Multi-pass membrane protein</topology>
    </subcellularLocation>
</comment>
<protein>
    <submittedName>
        <fullName evidence="8">Ribonuclease BN, putative</fullName>
    </submittedName>
</protein>
<sequence>MGESLNVPGGQPHGRGWRLAAALGLLAVAFFVGRLAPAENEVPSPRKKASRDASAAGLTTADKGHGRSATTPSEIPSRRWKDILLRVYANVSEHRIFALAAGMTYYSLFAIFPALAAMVAVYGLFSDPATIAKHFDQVSGFVPSGAIDVAREQLTRVASKGNQTLGLTFAIGLAVSLWSANAAMKSLFDTLNIVYGEKETRGFVKLNAMSLAFTMTGIVFVLAALGAVVVVPVILNYVGLSNFADLLVRTARWPAMFVGVALALALIYRFGPDREAPRWRWITWGSAVATILWLAASTLFSWYAANFGKFNETYGSLGAAIGFMTWLWISAIVILLGAELDAQMEWEIAHTTKDTPKPVDAGAKVADSVGRAPPDMFRATRSILCR</sequence>
<dbReference type="PANTHER" id="PTHR30213">
    <property type="entry name" value="INNER MEMBRANE PROTEIN YHJD"/>
    <property type="match status" value="1"/>
</dbReference>